<sequence>MHLSPSEYRRAIKIVEAAIMATDLALYFKKRGGFEKLVNAGETKWDAPEKRDLLRAMMMTACDVAAITKPWEIQKDVAQLVANEFFEQGDLERFKLHQEPIAMMDRQKKDELPSMQVGFIDSICLPVYKHLARAFPALKPMVDGCLRNRAQWQSLAEEATANG</sequence>
<keyword evidence="6" id="KW-1185">Reference proteome</keyword>
<gene>
    <name evidence="5" type="ORF">NP493_11g02015</name>
</gene>
<dbReference type="InterPro" id="IPR023088">
    <property type="entry name" value="PDEase"/>
</dbReference>
<protein>
    <recommendedName>
        <fullName evidence="4">PDEase domain-containing protein</fullName>
    </recommendedName>
</protein>
<dbReference type="Pfam" id="PF00233">
    <property type="entry name" value="PDEase_I"/>
    <property type="match status" value="1"/>
</dbReference>
<accession>A0AAD9PFH1</accession>
<evidence type="ECO:0000313" key="5">
    <source>
        <dbReference type="EMBL" id="KAK2193573.1"/>
    </source>
</evidence>
<dbReference type="Proteomes" id="UP001209878">
    <property type="component" value="Unassembled WGS sequence"/>
</dbReference>
<reference evidence="5" key="1">
    <citation type="journal article" date="2023" name="Mol. Biol. Evol.">
        <title>Third-Generation Sequencing Reveals the Adaptive Role of the Epigenome in Three Deep-Sea Polychaetes.</title>
        <authorList>
            <person name="Perez M."/>
            <person name="Aroh O."/>
            <person name="Sun Y."/>
            <person name="Lan Y."/>
            <person name="Juniper S.K."/>
            <person name="Young C.R."/>
            <person name="Angers B."/>
            <person name="Qian P.Y."/>
        </authorList>
    </citation>
    <scope>NUCLEOTIDE SEQUENCE</scope>
    <source>
        <strain evidence="5">R07B-5</strain>
    </source>
</reference>
<feature type="binding site" evidence="3">
    <location>
        <position position="63"/>
    </location>
    <ligand>
        <name>Zn(2+)</name>
        <dbReference type="ChEBI" id="CHEBI:29105"/>
        <label>1</label>
    </ligand>
</feature>
<evidence type="ECO:0000256" key="1">
    <source>
        <dbReference type="ARBA" id="ARBA00022723"/>
    </source>
</evidence>
<dbReference type="Gene3D" id="1.10.1300.10">
    <property type="entry name" value="3'5'-cyclic nucleotide phosphodiesterase, catalytic domain"/>
    <property type="match status" value="1"/>
</dbReference>
<keyword evidence="1 3" id="KW-0479">Metal-binding</keyword>
<dbReference type="InterPro" id="IPR002073">
    <property type="entry name" value="PDEase_catalytic_dom"/>
</dbReference>
<dbReference type="GO" id="GO:0007165">
    <property type="term" value="P:signal transduction"/>
    <property type="evidence" value="ECO:0007669"/>
    <property type="project" value="InterPro"/>
</dbReference>
<comment type="caution">
    <text evidence="5">The sequence shown here is derived from an EMBL/GenBank/DDBJ whole genome shotgun (WGS) entry which is preliminary data.</text>
</comment>
<name>A0AAD9PFH1_RIDPI</name>
<dbReference type="AlphaFoldDB" id="A0AAD9PFH1"/>
<dbReference type="GO" id="GO:0046872">
    <property type="term" value="F:metal ion binding"/>
    <property type="evidence" value="ECO:0007669"/>
    <property type="project" value="UniProtKB-KW"/>
</dbReference>
<dbReference type="PROSITE" id="PS51845">
    <property type="entry name" value="PDEASE_I_2"/>
    <property type="match status" value="1"/>
</dbReference>
<evidence type="ECO:0000259" key="4">
    <source>
        <dbReference type="PROSITE" id="PS51845"/>
    </source>
</evidence>
<dbReference type="GO" id="GO:0004114">
    <property type="term" value="F:3',5'-cyclic-nucleotide phosphodiesterase activity"/>
    <property type="evidence" value="ECO:0007669"/>
    <property type="project" value="InterPro"/>
</dbReference>
<evidence type="ECO:0000313" key="6">
    <source>
        <dbReference type="Proteomes" id="UP001209878"/>
    </source>
</evidence>
<evidence type="ECO:0000256" key="2">
    <source>
        <dbReference type="ARBA" id="ARBA00022801"/>
    </source>
</evidence>
<dbReference type="InterPro" id="IPR036971">
    <property type="entry name" value="PDEase_catalytic_dom_sf"/>
</dbReference>
<dbReference type="PANTHER" id="PTHR11347">
    <property type="entry name" value="CYCLIC NUCLEOTIDE PHOSPHODIESTERASE"/>
    <property type="match status" value="1"/>
</dbReference>
<keyword evidence="2" id="KW-0378">Hydrolase</keyword>
<dbReference type="EMBL" id="JAODUO010000010">
    <property type="protein sequence ID" value="KAK2193573.1"/>
    <property type="molecule type" value="Genomic_DNA"/>
</dbReference>
<evidence type="ECO:0000256" key="3">
    <source>
        <dbReference type="PIRSR" id="PIRSR623088-3"/>
    </source>
</evidence>
<dbReference type="SUPFAM" id="SSF109604">
    <property type="entry name" value="HD-domain/PDEase-like"/>
    <property type="match status" value="1"/>
</dbReference>
<proteinExistence type="predicted"/>
<feature type="domain" description="PDEase" evidence="4">
    <location>
        <begin position="1"/>
        <end position="159"/>
    </location>
</feature>
<organism evidence="5 6">
    <name type="scientific">Ridgeia piscesae</name>
    <name type="common">Tubeworm</name>
    <dbReference type="NCBI Taxonomy" id="27915"/>
    <lineage>
        <taxon>Eukaryota</taxon>
        <taxon>Metazoa</taxon>
        <taxon>Spiralia</taxon>
        <taxon>Lophotrochozoa</taxon>
        <taxon>Annelida</taxon>
        <taxon>Polychaeta</taxon>
        <taxon>Sedentaria</taxon>
        <taxon>Canalipalpata</taxon>
        <taxon>Sabellida</taxon>
        <taxon>Siboglinidae</taxon>
        <taxon>Ridgeia</taxon>
    </lineage>
</organism>
<dbReference type="PRINTS" id="PR00387">
    <property type="entry name" value="PDIESTERASE1"/>
</dbReference>